<dbReference type="eggNOG" id="KOG4522">
    <property type="taxonomic scope" value="Eukaryota"/>
</dbReference>
<dbReference type="GO" id="GO:0016592">
    <property type="term" value="C:mediator complex"/>
    <property type="evidence" value="ECO:0007669"/>
    <property type="project" value="InterPro"/>
</dbReference>
<evidence type="ECO:0000256" key="8">
    <source>
        <dbReference type="SAM" id="MobiDB-lite"/>
    </source>
</evidence>
<evidence type="ECO:0000256" key="4">
    <source>
        <dbReference type="ARBA" id="ARBA00023015"/>
    </source>
</evidence>
<dbReference type="Proteomes" id="UP000011777">
    <property type="component" value="Unassembled WGS sequence"/>
</dbReference>
<comment type="caution">
    <text evidence="10">The sequence shown here is derived from an EMBL/GenBank/DDBJ whole genome shotgun (WGS) entry which is preliminary data.</text>
</comment>
<dbReference type="EMBL" id="AOGT01001212">
    <property type="protein sequence ID" value="EMG48188.1"/>
    <property type="molecule type" value="Genomic_DNA"/>
</dbReference>
<keyword evidence="11" id="KW-1185">Reference proteome</keyword>
<evidence type="ECO:0000313" key="10">
    <source>
        <dbReference type="EMBL" id="EMG48188.1"/>
    </source>
</evidence>
<organism evidence="10 11">
    <name type="scientific">Candida maltosa (strain Xu316)</name>
    <name type="common">Yeast</name>
    <dbReference type="NCBI Taxonomy" id="1245528"/>
    <lineage>
        <taxon>Eukaryota</taxon>
        <taxon>Fungi</taxon>
        <taxon>Dikarya</taxon>
        <taxon>Ascomycota</taxon>
        <taxon>Saccharomycotina</taxon>
        <taxon>Pichiomycetes</taxon>
        <taxon>Debaryomycetaceae</taxon>
        <taxon>Candida/Lodderomyces clade</taxon>
        <taxon>Candida</taxon>
    </lineage>
</organism>
<dbReference type="PANTHER" id="PTHR46567:SF1">
    <property type="entry name" value="MEDIATOR OF RNA POLYMERASE II TRANSCRIPTION SUBUNIT 12"/>
    <property type="match status" value="1"/>
</dbReference>
<dbReference type="PANTHER" id="PTHR46567">
    <property type="entry name" value="MEDIATOR OF RNA POLYMERASE II TRANSCRIPTION SUBUNIT 12"/>
    <property type="match status" value="1"/>
</dbReference>
<name>M3J7Y6_CANMX</name>
<evidence type="ECO:0000256" key="3">
    <source>
        <dbReference type="ARBA" id="ARBA00019622"/>
    </source>
</evidence>
<dbReference type="Pfam" id="PF09497">
    <property type="entry name" value="Med12"/>
    <property type="match status" value="1"/>
</dbReference>
<feature type="compositionally biased region" description="Polar residues" evidence="8">
    <location>
        <begin position="1471"/>
        <end position="1497"/>
    </location>
</feature>
<comment type="subcellular location">
    <subcellularLocation>
        <location evidence="1">Nucleus</location>
    </subcellularLocation>
</comment>
<accession>M3J7Y6</accession>
<feature type="compositionally biased region" description="Low complexity" evidence="8">
    <location>
        <begin position="1"/>
        <end position="24"/>
    </location>
</feature>
<evidence type="ECO:0000256" key="2">
    <source>
        <dbReference type="ARBA" id="ARBA00010289"/>
    </source>
</evidence>
<evidence type="ECO:0000259" key="9">
    <source>
        <dbReference type="SMART" id="SM01281"/>
    </source>
</evidence>
<comment type="similarity">
    <text evidence="2">Belongs to the Mediator complex subunit 12 family.</text>
</comment>
<feature type="compositionally biased region" description="Low complexity" evidence="8">
    <location>
        <begin position="1509"/>
        <end position="1522"/>
    </location>
</feature>
<gene>
    <name evidence="10" type="ORF">G210_1300</name>
</gene>
<feature type="compositionally biased region" description="Low complexity" evidence="8">
    <location>
        <begin position="47"/>
        <end position="58"/>
    </location>
</feature>
<protein>
    <recommendedName>
        <fullName evidence="3">Mediator of RNA polymerase II transcription subunit 12</fullName>
    </recommendedName>
    <alternativeName>
        <fullName evidence="7">Mediator complex subunit 12</fullName>
    </alternativeName>
</protein>
<evidence type="ECO:0000256" key="1">
    <source>
        <dbReference type="ARBA" id="ARBA00004123"/>
    </source>
</evidence>
<dbReference type="HOGENOM" id="CLU_003142_0_0_1"/>
<dbReference type="InterPro" id="IPR019035">
    <property type="entry name" value="Mediator_Med12"/>
</dbReference>
<feature type="region of interest" description="Disordered" evidence="8">
    <location>
        <begin position="381"/>
        <end position="405"/>
    </location>
</feature>
<feature type="region of interest" description="Disordered" evidence="8">
    <location>
        <begin position="1469"/>
        <end position="1522"/>
    </location>
</feature>
<sequence>MSTKSRNRNSLLSSHNRSSYSNSTTKDEILSMKYSMEKPDLPIYPLSDQNQSHNQSSDSKTHTPQHHNHHHTQPSTQSKEAVYPDFIPWKDHTQLSPDQQEKERSRLNNVSFLNKGYFETPQVANEYYSARNLISATVFLSNENCNNVIKELSTYLTNAYKTRNEIINKIKHDSNHFKIPSRVTLTSNKRDVWLNELANPNVNMSKIGEKIPHGLRNKVLIEAICSRNVPMNRSIWLTKCVLYGELITLRRKHQNRLSITNSSMSEFRNVTSTSTSTTGMAGTVTEKFEIHWLQEWTQQVTDYILKFSKEMSLVGSIEKKEVYLKKFNFLLNYVKSLYIESLLDKPFFLSLILRFLKDGLPLQPKYLNDLFNATTDSNTTTTNIEKQDTMNNNDGDEEEDEGKVKSSSWLNEIDMNYGQRLTALTLIKIFWNDLIKADYLSKELTESLLLNYFFTDKLSASMKTGVSENLRQKILKLITETIKYLFEFNCNVFIIPTYWILIEDSLVKILLQDTHNVSEAEQKELVKQLELVKYRNESLIMNMKNEAKNDVKLEKSGSSSNLVSPSVTNDNVENDYVFINRNSDDILNIVEKLDNLKLNEEFSKLLKPNRTGNANWKLNLKVVLYWCVSPFRNYRSSTEDILLICNFLKNNISSNLTKADKTELDNEILEIIYHIAEGEFLKFNSLKLYVLINELYQLKLITIASYLRKLIASGIFFSQPGTHQDLENLSPIVRTHLKILENLPVLNNRQCDSILKKWTPSGFNFRGNFTHGQNILRELFIDKIRDNSFTEEPNLKCMTFMNSLNVGLQFLLINWLTTEIKSMVVSASKLIHFTPTVITNLYQFYNHAAGLTVFFKVVLQTILKNDGGMIIFYLDSLFLISKLVVRHFKLIKTISGSQESSCTAYDLFKLIIQVYKDLSNREYDHFRFDLIWSFMDSVTEKASDFKIDNHENETAKPYHSLTTKDNFDSPMHINTIDPSNNHQSQHQHHYETRSSTRYTSTDFRNDLAYLHSSPRRILSMEEIIEERGTLEVDINGLVAQLQFWFNNFQKLSEEQENSLVKIIRNSITSETSSIETVKEFITKSIGNLDNEASEVVRFLKKLVVFDILRIGELIKLLRPVCIEHDDESLIYEILIGQEDIEKQQFSCSQLVLLQINRYFYREKSSHPYMTLVFQGLLKRGSPYSNDFFVKYKYPVLQFLNQVMATNTKVIYRDLIVKLSSEDAIELLNLLLGFSEDKFIRTLHDFENFVKQANEFNLPICQILLSVISKTFNVGTSLDQFIGALLENVKFEFSSSNSFFGELFNYLSWENKLGILEILENKFLTETVVDTNGMEPFINNETLLPPFNDFFKKFTSSSSINIVQNDKSFFPKMCQFIDKLVVLSNLEEDINENVSIIISVFVKLLIIHQGSICELISNGTHDHSVISFVAKLIELLNSNYLNKYNDKLRILLYDLLLLMKITIAQEIHQVPESESTSPKQEVEPTSPQLDTSTTSPATDDQKDISKVEPTATTTTTGTTTTATTTNDKIINSTSSIQMLFDLPEPSKVNPFAAYLDKKLVDCSIMLDNDELNHSGDLYYFNNRDFYLKSTRNETAGLSSFGEDGNLKFRHSQIRDFKFKSFEILEDISHNSLNDGCINLQLFDAYTTRENPP</sequence>
<feature type="domain" description="Mediator complex subunit Med12" evidence="9">
    <location>
        <begin position="176"/>
        <end position="239"/>
    </location>
</feature>
<proteinExistence type="inferred from homology"/>
<feature type="compositionally biased region" description="Basic residues" evidence="8">
    <location>
        <begin position="63"/>
        <end position="72"/>
    </location>
</feature>
<dbReference type="SMART" id="SM01281">
    <property type="entry name" value="Med12"/>
    <property type="match status" value="1"/>
</dbReference>
<reference evidence="10 11" key="1">
    <citation type="submission" date="2013-02" db="EMBL/GenBank/DDBJ databases">
        <title>Genome sequence of Candida maltosa Xu316, a potential industrial strain for xylitol and ethanol production.</title>
        <authorList>
            <person name="Yu J."/>
            <person name="Wang Q."/>
            <person name="Geng X."/>
            <person name="Bao W."/>
            <person name="He P."/>
            <person name="Cai J."/>
        </authorList>
    </citation>
    <scope>NUCLEOTIDE SEQUENCE [LARGE SCALE GENOMIC DNA]</scope>
    <source>
        <strain evidence="11">Xu316</strain>
    </source>
</reference>
<dbReference type="GO" id="GO:0006357">
    <property type="term" value="P:regulation of transcription by RNA polymerase II"/>
    <property type="evidence" value="ECO:0007669"/>
    <property type="project" value="InterPro"/>
</dbReference>
<dbReference type="STRING" id="1245528.M3J7Y6"/>
<dbReference type="GO" id="GO:0003712">
    <property type="term" value="F:transcription coregulator activity"/>
    <property type="evidence" value="ECO:0007669"/>
    <property type="project" value="InterPro"/>
</dbReference>
<keyword evidence="4" id="KW-0805">Transcription regulation</keyword>
<evidence type="ECO:0000313" key="11">
    <source>
        <dbReference type="Proteomes" id="UP000011777"/>
    </source>
</evidence>
<feature type="region of interest" description="Disordered" evidence="8">
    <location>
        <begin position="976"/>
        <end position="997"/>
    </location>
</feature>
<feature type="compositionally biased region" description="Basic and acidic residues" evidence="8">
    <location>
        <begin position="25"/>
        <end position="40"/>
    </location>
</feature>
<evidence type="ECO:0000256" key="6">
    <source>
        <dbReference type="ARBA" id="ARBA00023242"/>
    </source>
</evidence>
<feature type="region of interest" description="Disordered" evidence="8">
    <location>
        <begin position="1"/>
        <end position="80"/>
    </location>
</feature>
<evidence type="ECO:0000256" key="7">
    <source>
        <dbReference type="ARBA" id="ARBA00032010"/>
    </source>
</evidence>
<dbReference type="OMA" id="HWLQEWT"/>
<dbReference type="OrthoDB" id="20828at2759"/>
<keyword evidence="6" id="KW-0539">Nucleus</keyword>
<keyword evidence="5" id="KW-0804">Transcription</keyword>
<evidence type="ECO:0000256" key="5">
    <source>
        <dbReference type="ARBA" id="ARBA00023163"/>
    </source>
</evidence>